<name>A0A223D3E0_9BACL</name>
<dbReference type="RefSeq" id="WP_094237133.1">
    <property type="nucleotide sequence ID" value="NZ_CP022657.1"/>
</dbReference>
<sequence>MGENKRVTVDFCNGNLMSFTQELFLRLREEHPEWTVSRYGCLTNCGECAVRPFAFVEDEIVSGHDLAEFEVKLLALIEKKTLTL</sequence>
<dbReference type="EMBL" id="CP022657">
    <property type="protein sequence ID" value="ASS75894.1"/>
    <property type="molecule type" value="Genomic_DNA"/>
</dbReference>
<protein>
    <recommendedName>
        <fullName evidence="3">UDP-N-acetylmuramoylalanine--D-glutamate ligase</fullName>
    </recommendedName>
</protein>
<dbReference type="Pfam" id="PF07293">
    <property type="entry name" value="DUF1450"/>
    <property type="match status" value="1"/>
</dbReference>
<dbReference type="KEGG" id="tab:CIG75_13630"/>
<dbReference type="OrthoDB" id="1684419at2"/>
<accession>A0A223D3E0</accession>
<proteinExistence type="predicted"/>
<dbReference type="AlphaFoldDB" id="A0A223D3E0"/>
<reference evidence="1 2" key="1">
    <citation type="journal article" date="2015" name="Int. J. Syst. Evol. Microbiol.">
        <title>Tumebacillus algifaecis sp. nov., isolated from decomposing algal scum.</title>
        <authorList>
            <person name="Wu Y.F."/>
            <person name="Zhang B."/>
            <person name="Xing P."/>
            <person name="Wu Q.L."/>
            <person name="Liu S.J."/>
        </authorList>
    </citation>
    <scope>NUCLEOTIDE SEQUENCE [LARGE SCALE GENOMIC DNA]</scope>
    <source>
        <strain evidence="1 2">THMBR28</strain>
    </source>
</reference>
<gene>
    <name evidence="1" type="ORF">CIG75_13630</name>
</gene>
<evidence type="ECO:0008006" key="3">
    <source>
        <dbReference type="Google" id="ProtNLM"/>
    </source>
</evidence>
<evidence type="ECO:0000313" key="2">
    <source>
        <dbReference type="Proteomes" id="UP000214688"/>
    </source>
</evidence>
<dbReference type="Proteomes" id="UP000214688">
    <property type="component" value="Chromosome"/>
</dbReference>
<dbReference type="InterPro" id="IPR009910">
    <property type="entry name" value="DUF1450"/>
</dbReference>
<keyword evidence="2" id="KW-1185">Reference proteome</keyword>
<organism evidence="1 2">
    <name type="scientific">Tumebacillus algifaecis</name>
    <dbReference type="NCBI Taxonomy" id="1214604"/>
    <lineage>
        <taxon>Bacteria</taxon>
        <taxon>Bacillati</taxon>
        <taxon>Bacillota</taxon>
        <taxon>Bacilli</taxon>
        <taxon>Bacillales</taxon>
        <taxon>Alicyclobacillaceae</taxon>
        <taxon>Tumebacillus</taxon>
    </lineage>
</organism>
<evidence type="ECO:0000313" key="1">
    <source>
        <dbReference type="EMBL" id="ASS75894.1"/>
    </source>
</evidence>